<reference evidence="3" key="1">
    <citation type="journal article" date="2013" name="Genome Announc.">
        <title>Draft genome sequence of the ascomycete Phaeoacremonium aleophilum strain UCR-PA7, a causal agent of the esca disease complex in grapevines.</title>
        <authorList>
            <person name="Blanco-Ulate B."/>
            <person name="Rolshausen P."/>
            <person name="Cantu D."/>
        </authorList>
    </citation>
    <scope>NUCLEOTIDE SEQUENCE [LARGE SCALE GENOMIC DNA]</scope>
    <source>
        <strain evidence="3">UCR-PA7</strain>
    </source>
</reference>
<dbReference type="PANTHER" id="PTHR34853">
    <property type="match status" value="1"/>
</dbReference>
<dbReference type="Gene3D" id="1.10.260.130">
    <property type="match status" value="1"/>
</dbReference>
<dbReference type="Gene3D" id="3.40.50.1820">
    <property type="entry name" value="alpha/beta hydrolase"/>
    <property type="match status" value="1"/>
</dbReference>
<dbReference type="SUPFAM" id="SSF53474">
    <property type="entry name" value="alpha/beta-Hydrolases"/>
    <property type="match status" value="1"/>
</dbReference>
<dbReference type="AlphaFoldDB" id="R8BEW5"/>
<gene>
    <name evidence="2" type="ORF">UCRPA7_6625</name>
</gene>
<evidence type="ECO:0000256" key="1">
    <source>
        <dbReference type="ARBA" id="ARBA00022801"/>
    </source>
</evidence>
<name>R8BEW5_PHAM7</name>
<keyword evidence="3" id="KW-1185">Reference proteome</keyword>
<proteinExistence type="predicted"/>
<evidence type="ECO:0000313" key="3">
    <source>
        <dbReference type="Proteomes" id="UP000014074"/>
    </source>
</evidence>
<dbReference type="eggNOG" id="ENOG502QRF9">
    <property type="taxonomic scope" value="Eukaryota"/>
</dbReference>
<dbReference type="GeneID" id="19327301"/>
<protein>
    <submittedName>
        <fullName evidence="2">Putative lipase 1 protein</fullName>
    </submittedName>
</protein>
<organism evidence="2 3">
    <name type="scientific">Phaeoacremonium minimum (strain UCR-PA7)</name>
    <name type="common">Esca disease fungus</name>
    <name type="synonym">Togninia minima</name>
    <dbReference type="NCBI Taxonomy" id="1286976"/>
    <lineage>
        <taxon>Eukaryota</taxon>
        <taxon>Fungi</taxon>
        <taxon>Dikarya</taxon>
        <taxon>Ascomycota</taxon>
        <taxon>Pezizomycotina</taxon>
        <taxon>Sordariomycetes</taxon>
        <taxon>Sordariomycetidae</taxon>
        <taxon>Togniniales</taxon>
        <taxon>Togniniaceae</taxon>
        <taxon>Phaeoacremonium</taxon>
    </lineage>
</organism>
<dbReference type="Proteomes" id="UP000014074">
    <property type="component" value="Unassembled WGS sequence"/>
</dbReference>
<dbReference type="OrthoDB" id="2373480at2759"/>
<dbReference type="GO" id="GO:0004806">
    <property type="term" value="F:triacylglycerol lipase activity"/>
    <property type="evidence" value="ECO:0007669"/>
    <property type="project" value="InterPro"/>
</dbReference>
<sequence>MYRTTDSQYKPTYAITTLFIPSYNNGTNTSSNPTLLSYQYPYDAVDLNLSPSYAMYAGMPVEDISWGLSRGWYVITGDYEGPLASFSAGVMSGHAVLDGIRAVLSDACAAEFFGLSSPTVRKRSANSPPWRYALWGYSGGAVASEFAAELQVQYAPELQFAGVAIGGLTPNISTIRDLVEGTLYASLTPSWLIGVTSQYPDARDYLISVLNKAGPYNVTTFMGLAQSTSTLVTFAFERISDYFVNGFADLETPIINKIITSDNTMGYHGVPQMPVFAYKAVHDELSAVADTDKLIDRYCELPAVDIFYQRNEVGGHGDESTAGNPRARAWLIEVLQGTYTETGCRIETIVDVAA</sequence>
<dbReference type="InterPro" id="IPR005152">
    <property type="entry name" value="Lipase_secreted"/>
</dbReference>
<dbReference type="PANTHER" id="PTHR34853:SF5">
    <property type="entry name" value="LIP-DOMAIN-CONTAINING PROTEIN-RELATED"/>
    <property type="match status" value="1"/>
</dbReference>
<dbReference type="RefSeq" id="XP_007917353.1">
    <property type="nucleotide sequence ID" value="XM_007919162.1"/>
</dbReference>
<dbReference type="KEGG" id="tmn:UCRPA7_6625"/>
<dbReference type="HOGENOM" id="CLU_029538_5_2_1"/>
<accession>R8BEW5</accession>
<dbReference type="GO" id="GO:0016042">
    <property type="term" value="P:lipid catabolic process"/>
    <property type="evidence" value="ECO:0007669"/>
    <property type="project" value="InterPro"/>
</dbReference>
<dbReference type="Pfam" id="PF03583">
    <property type="entry name" value="LIP"/>
    <property type="match status" value="1"/>
</dbReference>
<keyword evidence="1" id="KW-0378">Hydrolase</keyword>
<dbReference type="EMBL" id="KB933248">
    <property type="protein sequence ID" value="EON97840.1"/>
    <property type="molecule type" value="Genomic_DNA"/>
</dbReference>
<dbReference type="InterPro" id="IPR029058">
    <property type="entry name" value="AB_hydrolase_fold"/>
</dbReference>
<evidence type="ECO:0000313" key="2">
    <source>
        <dbReference type="EMBL" id="EON97840.1"/>
    </source>
</evidence>